<protein>
    <submittedName>
        <fullName evidence="2">Uncharacterized protein</fullName>
    </submittedName>
</protein>
<gene>
    <name evidence="2" type="ORF">BKA59DRAFT_485915</name>
</gene>
<dbReference type="AlphaFoldDB" id="A0A8K0RP78"/>
<feature type="region of interest" description="Disordered" evidence="1">
    <location>
        <begin position="154"/>
        <end position="197"/>
    </location>
</feature>
<evidence type="ECO:0000313" key="3">
    <source>
        <dbReference type="Proteomes" id="UP000813427"/>
    </source>
</evidence>
<sequence>MTRVSKNTSTARGDAGKPQRVKPAAPRSEIIRWNTSLLKPASNCKPVERAVQTTTRMRPKRPPDITQLEHNENAAEFHLKWQNNRNALEKYAKTFPEPVRESAAQRHNMLLRIIDHFQVPREDVSWSKDTMELQWPGKLFHVRELMKQGAMKRLENMERPEHPSKKRKTRISDYGRLPEYNRPQGVGSEDANDSTEIMDPTLTNDIRQFLGNMGVKSDVWDDLEAHVRSPSPSLGEARRYLQNVSNRLLYRMKKVFTPQNNRNFSGKFEDVIRLMLLATGVLRMREVDWVDYKESWEDLIARFAKAEPKSWVALDAIQHNEELNEEYIGPMLTPAILELKSSPCITQQHSLYWKIRTLLYGRLEVQGHWIDG</sequence>
<name>A0A8K0RP78_9HYPO</name>
<comment type="caution">
    <text evidence="2">The sequence shown here is derived from an EMBL/GenBank/DDBJ whole genome shotgun (WGS) entry which is preliminary data.</text>
</comment>
<feature type="compositionally biased region" description="Basic and acidic residues" evidence="1">
    <location>
        <begin position="154"/>
        <end position="163"/>
    </location>
</feature>
<proteinExistence type="predicted"/>
<dbReference type="Proteomes" id="UP000813427">
    <property type="component" value="Unassembled WGS sequence"/>
</dbReference>
<keyword evidence="3" id="KW-1185">Reference proteome</keyword>
<accession>A0A8K0RP78</accession>
<evidence type="ECO:0000313" key="2">
    <source>
        <dbReference type="EMBL" id="KAH7235971.1"/>
    </source>
</evidence>
<feature type="region of interest" description="Disordered" evidence="1">
    <location>
        <begin position="1"/>
        <end position="28"/>
    </location>
</feature>
<feature type="compositionally biased region" description="Polar residues" evidence="1">
    <location>
        <begin position="1"/>
        <end position="11"/>
    </location>
</feature>
<evidence type="ECO:0000256" key="1">
    <source>
        <dbReference type="SAM" id="MobiDB-lite"/>
    </source>
</evidence>
<dbReference type="OrthoDB" id="5048484at2759"/>
<organism evidence="2 3">
    <name type="scientific">Fusarium tricinctum</name>
    <dbReference type="NCBI Taxonomy" id="61284"/>
    <lineage>
        <taxon>Eukaryota</taxon>
        <taxon>Fungi</taxon>
        <taxon>Dikarya</taxon>
        <taxon>Ascomycota</taxon>
        <taxon>Pezizomycotina</taxon>
        <taxon>Sordariomycetes</taxon>
        <taxon>Hypocreomycetidae</taxon>
        <taxon>Hypocreales</taxon>
        <taxon>Nectriaceae</taxon>
        <taxon>Fusarium</taxon>
        <taxon>Fusarium tricinctum species complex</taxon>
    </lineage>
</organism>
<dbReference type="EMBL" id="JAGPXF010000007">
    <property type="protein sequence ID" value="KAH7235971.1"/>
    <property type="molecule type" value="Genomic_DNA"/>
</dbReference>
<reference evidence="2" key="1">
    <citation type="journal article" date="2021" name="Nat. Commun.">
        <title>Genetic determinants of endophytism in the Arabidopsis root mycobiome.</title>
        <authorList>
            <person name="Mesny F."/>
            <person name="Miyauchi S."/>
            <person name="Thiergart T."/>
            <person name="Pickel B."/>
            <person name="Atanasova L."/>
            <person name="Karlsson M."/>
            <person name="Huettel B."/>
            <person name="Barry K.W."/>
            <person name="Haridas S."/>
            <person name="Chen C."/>
            <person name="Bauer D."/>
            <person name="Andreopoulos W."/>
            <person name="Pangilinan J."/>
            <person name="LaButti K."/>
            <person name="Riley R."/>
            <person name="Lipzen A."/>
            <person name="Clum A."/>
            <person name="Drula E."/>
            <person name="Henrissat B."/>
            <person name="Kohler A."/>
            <person name="Grigoriev I.V."/>
            <person name="Martin F.M."/>
            <person name="Hacquard S."/>
        </authorList>
    </citation>
    <scope>NUCLEOTIDE SEQUENCE</scope>
    <source>
        <strain evidence="2">MPI-SDFR-AT-0068</strain>
    </source>
</reference>